<dbReference type="OrthoDB" id="103686at2157"/>
<feature type="transmembrane region" description="Helical" evidence="1">
    <location>
        <begin position="115"/>
        <end position="135"/>
    </location>
</feature>
<reference evidence="2 3" key="1">
    <citation type="journal article" date="2007" name="Genome Biol.">
        <title>Genome analysis and genome-wide proteomics of Thermococcus gammatolerans, the most radioresistant organism known amongst the Archaea.</title>
        <authorList>
            <person name="Zivanovic Y."/>
            <person name="Armengaud J."/>
            <person name="Lagorce A."/>
            <person name="Leplat C."/>
            <person name="Guerin P."/>
            <person name="Dutertre M."/>
            <person name="Anthouard V."/>
            <person name="Forterre P."/>
            <person name="Wincker P."/>
            <person name="Confalonieri F."/>
        </authorList>
    </citation>
    <scope>NUCLEOTIDE SEQUENCE [LARGE SCALE GENOMIC DNA]</scope>
    <source>
        <strain evidence="3">DSM 15229 / JCM 11827 / EJ3</strain>
    </source>
</reference>
<dbReference type="PATRIC" id="fig|593117.10.peg.190"/>
<feature type="transmembrane region" description="Helical" evidence="1">
    <location>
        <begin position="56"/>
        <end position="77"/>
    </location>
</feature>
<dbReference type="Proteomes" id="UP000001488">
    <property type="component" value="Chromosome"/>
</dbReference>
<keyword evidence="1" id="KW-0472">Membrane</keyword>
<evidence type="ECO:0000313" key="3">
    <source>
        <dbReference type="Proteomes" id="UP000001488"/>
    </source>
</evidence>
<dbReference type="RefSeq" id="WP_015857810.1">
    <property type="nucleotide sequence ID" value="NC_012804.1"/>
</dbReference>
<protein>
    <submittedName>
        <fullName evidence="2">Uncharacterized protein</fullName>
    </submittedName>
</protein>
<accession>C5A378</accession>
<evidence type="ECO:0000313" key="2">
    <source>
        <dbReference type="EMBL" id="ACS32690.1"/>
    </source>
</evidence>
<proteinExistence type="predicted"/>
<keyword evidence="1" id="KW-1133">Transmembrane helix</keyword>
<gene>
    <name evidence="2" type="ordered locus">TGAM_0188</name>
</gene>
<dbReference type="eggNOG" id="arCOG05834">
    <property type="taxonomic scope" value="Archaea"/>
</dbReference>
<keyword evidence="3" id="KW-1185">Reference proteome</keyword>
<dbReference type="GeneID" id="7988101"/>
<keyword evidence="1" id="KW-0812">Transmembrane</keyword>
<feature type="transmembrane region" description="Helical" evidence="1">
    <location>
        <begin position="12"/>
        <end position="36"/>
    </location>
</feature>
<organism evidence="2 3">
    <name type="scientific">Thermococcus gammatolerans (strain DSM 15229 / JCM 11827 / EJ3)</name>
    <dbReference type="NCBI Taxonomy" id="593117"/>
    <lineage>
        <taxon>Archaea</taxon>
        <taxon>Methanobacteriati</taxon>
        <taxon>Methanobacteriota</taxon>
        <taxon>Thermococci</taxon>
        <taxon>Thermococcales</taxon>
        <taxon>Thermococcaceae</taxon>
        <taxon>Thermococcus</taxon>
    </lineage>
</organism>
<dbReference type="KEGG" id="tga:TGAM_0188"/>
<name>C5A378_THEGJ</name>
<dbReference type="EMBL" id="CP001398">
    <property type="protein sequence ID" value="ACS32690.1"/>
    <property type="molecule type" value="Genomic_DNA"/>
</dbReference>
<dbReference type="AlphaFoldDB" id="C5A378"/>
<sequence>MRKPKRRFHSLIPLVLSIYLLYTVDRWSLLLLPLALLGVQWHFFGMLFLTGAGVLLVYRNVGGVLGITIVALALLTIEMGQMDKEKAPYEHYAVLILAASMSIPTYLLIRTISPFLPRVEVTAVAAGVVLALYLFTRTAGED</sequence>
<evidence type="ECO:0000256" key="1">
    <source>
        <dbReference type="SAM" id="Phobius"/>
    </source>
</evidence>
<dbReference type="PaxDb" id="593117-TGAM_0188"/>
<dbReference type="HOGENOM" id="CLU_151096_0_0_2"/>
<dbReference type="STRING" id="593117.TGAM_0188"/>
<feature type="transmembrane region" description="Helical" evidence="1">
    <location>
        <begin position="89"/>
        <end position="109"/>
    </location>
</feature>